<comment type="caution">
    <text evidence="1">The sequence shown here is derived from an EMBL/GenBank/DDBJ whole genome shotgun (WGS) entry which is preliminary data.</text>
</comment>
<name>A0A511NB18_DEIC1</name>
<dbReference type="Proteomes" id="UP000321306">
    <property type="component" value="Unassembled WGS sequence"/>
</dbReference>
<dbReference type="SUPFAM" id="SSF46785">
    <property type="entry name" value="Winged helix' DNA-binding domain"/>
    <property type="match status" value="1"/>
</dbReference>
<evidence type="ECO:0000313" key="2">
    <source>
        <dbReference type="Proteomes" id="UP000321306"/>
    </source>
</evidence>
<organism evidence="1 2">
    <name type="scientific">Deinococcus cellulosilyticus (strain DSM 18568 / NBRC 106333 / KACC 11606 / 5516J-15)</name>
    <dbReference type="NCBI Taxonomy" id="1223518"/>
    <lineage>
        <taxon>Bacteria</taxon>
        <taxon>Thermotogati</taxon>
        <taxon>Deinococcota</taxon>
        <taxon>Deinococci</taxon>
        <taxon>Deinococcales</taxon>
        <taxon>Deinococcaceae</taxon>
        <taxon>Deinococcus</taxon>
    </lineage>
</organism>
<dbReference type="AlphaFoldDB" id="A0A511NB18"/>
<evidence type="ECO:0000313" key="1">
    <source>
        <dbReference type="EMBL" id="GEM49992.1"/>
    </source>
</evidence>
<dbReference type="EMBL" id="BJXB01000051">
    <property type="protein sequence ID" value="GEM49992.1"/>
    <property type="molecule type" value="Genomic_DNA"/>
</dbReference>
<accession>A0A511NB18</accession>
<sequence>MGLDEVWMLKKQKHRRQILYFIHLDCEEHNGDGLSVATLRKILPLNGLEVAQALKYLYREGLITSKSGIFPGQGQPEGDKYRITHEGIKKMEQLILQPDQGNEPLTASVNHQYFYGQTFVQQGNHNTLSVTQTEPKPEELKP</sequence>
<keyword evidence="2" id="KW-1185">Reference proteome</keyword>
<reference evidence="1 2" key="1">
    <citation type="submission" date="2019-07" db="EMBL/GenBank/DDBJ databases">
        <title>Whole genome shotgun sequence of Deinococcus cellulosilyticus NBRC 106333.</title>
        <authorList>
            <person name="Hosoyama A."/>
            <person name="Uohara A."/>
            <person name="Ohji S."/>
            <person name="Ichikawa N."/>
        </authorList>
    </citation>
    <scope>NUCLEOTIDE SEQUENCE [LARGE SCALE GENOMIC DNA]</scope>
    <source>
        <strain evidence="1 2">NBRC 106333</strain>
    </source>
</reference>
<protein>
    <submittedName>
        <fullName evidence="1">Uncharacterized protein</fullName>
    </submittedName>
</protein>
<dbReference type="InterPro" id="IPR036390">
    <property type="entry name" value="WH_DNA-bd_sf"/>
</dbReference>
<proteinExistence type="predicted"/>
<gene>
    <name evidence="1" type="ORF">DC3_56270</name>
</gene>